<keyword evidence="3" id="KW-1185">Reference proteome</keyword>
<organism evidence="2 3">
    <name type="scientific">Temnothorax longispinosus</name>
    <dbReference type="NCBI Taxonomy" id="300112"/>
    <lineage>
        <taxon>Eukaryota</taxon>
        <taxon>Metazoa</taxon>
        <taxon>Ecdysozoa</taxon>
        <taxon>Arthropoda</taxon>
        <taxon>Hexapoda</taxon>
        <taxon>Insecta</taxon>
        <taxon>Pterygota</taxon>
        <taxon>Neoptera</taxon>
        <taxon>Endopterygota</taxon>
        <taxon>Hymenoptera</taxon>
        <taxon>Apocrita</taxon>
        <taxon>Aculeata</taxon>
        <taxon>Formicoidea</taxon>
        <taxon>Formicidae</taxon>
        <taxon>Myrmicinae</taxon>
        <taxon>Temnothorax</taxon>
    </lineage>
</organism>
<evidence type="ECO:0000313" key="3">
    <source>
        <dbReference type="Proteomes" id="UP000310200"/>
    </source>
</evidence>
<accession>A0A4S2L0F3</accession>
<evidence type="ECO:0000256" key="1">
    <source>
        <dbReference type="SAM" id="MobiDB-lite"/>
    </source>
</evidence>
<comment type="caution">
    <text evidence="2">The sequence shown here is derived from an EMBL/GenBank/DDBJ whole genome shotgun (WGS) entry which is preliminary data.</text>
</comment>
<reference evidence="2 3" key="1">
    <citation type="journal article" date="2019" name="Philos. Trans. R. Soc. Lond., B, Biol. Sci.">
        <title>Ant behaviour and brain gene expression of defending hosts depend on the ecological success of the intruding social parasite.</title>
        <authorList>
            <person name="Kaur R."/>
            <person name="Stoldt M."/>
            <person name="Jongepier E."/>
            <person name="Feldmeyer B."/>
            <person name="Menzel F."/>
            <person name="Bornberg-Bauer E."/>
            <person name="Foitzik S."/>
        </authorList>
    </citation>
    <scope>NUCLEOTIDE SEQUENCE [LARGE SCALE GENOMIC DNA]</scope>
    <source>
        <tissue evidence="2">Whole body</tissue>
    </source>
</reference>
<gene>
    <name evidence="2" type="ORF">DBV15_01644</name>
</gene>
<feature type="region of interest" description="Disordered" evidence="1">
    <location>
        <begin position="28"/>
        <end position="52"/>
    </location>
</feature>
<evidence type="ECO:0000313" key="2">
    <source>
        <dbReference type="EMBL" id="TGZ56182.1"/>
    </source>
</evidence>
<proteinExistence type="predicted"/>
<dbReference type="Proteomes" id="UP000310200">
    <property type="component" value="Unassembled WGS sequence"/>
</dbReference>
<protein>
    <submittedName>
        <fullName evidence="2">Uncharacterized protein</fullName>
    </submittedName>
</protein>
<dbReference type="EMBL" id="QBLH01000372">
    <property type="protein sequence ID" value="TGZ56182.1"/>
    <property type="molecule type" value="Genomic_DNA"/>
</dbReference>
<dbReference type="AlphaFoldDB" id="A0A4S2L0F3"/>
<feature type="compositionally biased region" description="Basic and acidic residues" evidence="1">
    <location>
        <begin position="28"/>
        <end position="43"/>
    </location>
</feature>
<sequence>MSIPRTGCGRAEGLLRGRNTALCGIRREKRDGALGERHGEAKGSTDGGAGRQTFCEQRQNENLTEFRRTLTLAIVHYSISTTRDRVEISRLPPLRASREASLKGGSFKFA</sequence>
<name>A0A4S2L0F3_9HYME</name>